<feature type="transmembrane region" description="Helical" evidence="8">
    <location>
        <begin position="315"/>
        <end position="336"/>
    </location>
</feature>
<evidence type="ECO:0000313" key="10">
    <source>
        <dbReference type="Proteomes" id="UP000092482"/>
    </source>
</evidence>
<feature type="transmembrane region" description="Helical" evidence="8">
    <location>
        <begin position="20"/>
        <end position="42"/>
    </location>
</feature>
<dbReference type="InterPro" id="IPR001991">
    <property type="entry name" value="Na-dicarboxylate_symporter"/>
</dbReference>
<dbReference type="GO" id="GO:0015293">
    <property type="term" value="F:symporter activity"/>
    <property type="evidence" value="ECO:0007669"/>
    <property type="project" value="UniProtKB-KW"/>
</dbReference>
<gene>
    <name evidence="9" type="ORF">SGUI_2898</name>
</gene>
<evidence type="ECO:0000256" key="4">
    <source>
        <dbReference type="ARBA" id="ARBA00022692"/>
    </source>
</evidence>
<evidence type="ECO:0000256" key="2">
    <source>
        <dbReference type="ARBA" id="ARBA00022448"/>
    </source>
</evidence>
<keyword evidence="6 8" id="KW-1133">Transmembrane helix</keyword>
<feature type="transmembrane region" description="Helical" evidence="8">
    <location>
        <begin position="370"/>
        <end position="393"/>
    </location>
</feature>
<feature type="transmembrane region" description="Helical" evidence="8">
    <location>
        <begin position="343"/>
        <end position="364"/>
    </location>
</feature>
<feature type="transmembrane region" description="Helical" evidence="8">
    <location>
        <begin position="99"/>
        <end position="121"/>
    </location>
</feature>
<keyword evidence="7 8" id="KW-0472">Membrane</keyword>
<keyword evidence="3" id="KW-1003">Cell membrane</keyword>
<feature type="transmembrane region" description="Helical" evidence="8">
    <location>
        <begin position="205"/>
        <end position="226"/>
    </location>
</feature>
<feature type="transmembrane region" description="Helical" evidence="8">
    <location>
        <begin position="167"/>
        <end position="184"/>
    </location>
</feature>
<comment type="subcellular location">
    <subcellularLocation>
        <location evidence="1">Cell membrane</location>
        <topology evidence="1">Multi-pass membrane protein</topology>
    </subcellularLocation>
</comment>
<dbReference type="AlphaFoldDB" id="A0A1B1NFU4"/>
<dbReference type="InterPro" id="IPR036458">
    <property type="entry name" value="Na:dicarbo_symporter_sf"/>
</dbReference>
<evidence type="ECO:0000313" key="9">
    <source>
        <dbReference type="EMBL" id="ANS80294.1"/>
    </source>
</evidence>
<keyword evidence="10" id="KW-1185">Reference proteome</keyword>
<evidence type="ECO:0000256" key="5">
    <source>
        <dbReference type="ARBA" id="ARBA00022847"/>
    </source>
</evidence>
<keyword evidence="5" id="KW-0769">Symport</keyword>
<feature type="transmembrane region" description="Helical" evidence="8">
    <location>
        <begin position="62"/>
        <end position="87"/>
    </location>
</feature>
<dbReference type="FunFam" id="1.10.3860.10:FF:000001">
    <property type="entry name" value="C4-dicarboxylate transport protein"/>
    <property type="match status" value="1"/>
</dbReference>
<sequence>MASTTESQAPQKPSRKRMSLTTQITIALVAGAVVGSLLNTVADIGWVTDHVIEGILSLVADGFVRLLQMLVVPLVVFSLITGVAGIGDIKLLGRVGGKAFALYVGTTALAITTAILLALLIGPGRGFDMSGVDTSGMEGAATDETFWQTLASIIPGNPIAAFAEGDMLQIIFYVIIVGIAALMLGERSEGFLRACEYMNELMMKVVTIVMMFAPIGVFALLARAFAREGYDLFVPLASYVVTLVGALFFHLFVTILVLFWLFTRLSPMMFLRKMRAVQLFAFSTASSNATIPVTMRAVNQRMGVDRGVASFTVPFGATINMDGTAIMQGVATVFIANVYGIDLGLGGYLTVIGMAVLASIGTAGVPGVGLIMLTMVLNQVGLPVEGIAIIIGVDRLMDMIRTAVNVTGDAMVSTAVAKSEGEMDVEVFNDPAAGEFDVSDIDFDDLDHDGVPDAQERVERAHS</sequence>
<dbReference type="Proteomes" id="UP000092482">
    <property type="component" value="Chromosome"/>
</dbReference>
<dbReference type="KEGG" id="serj:SGUI_2898"/>
<name>A0A1B1NFU4_9MICO</name>
<protein>
    <submittedName>
        <fullName evidence="9">Proton/glutamate symport protein</fullName>
    </submittedName>
</protein>
<evidence type="ECO:0000256" key="1">
    <source>
        <dbReference type="ARBA" id="ARBA00004651"/>
    </source>
</evidence>
<dbReference type="PANTHER" id="PTHR42865">
    <property type="entry name" value="PROTON/GLUTAMATE-ASPARTATE SYMPORTER"/>
    <property type="match status" value="1"/>
</dbReference>
<dbReference type="Pfam" id="PF00375">
    <property type="entry name" value="SDF"/>
    <property type="match status" value="1"/>
</dbReference>
<dbReference type="SUPFAM" id="SSF118215">
    <property type="entry name" value="Proton glutamate symport protein"/>
    <property type="match status" value="1"/>
</dbReference>
<organism evidence="9 10">
    <name type="scientific">Serinicoccus hydrothermalis</name>
    <dbReference type="NCBI Taxonomy" id="1758689"/>
    <lineage>
        <taxon>Bacteria</taxon>
        <taxon>Bacillati</taxon>
        <taxon>Actinomycetota</taxon>
        <taxon>Actinomycetes</taxon>
        <taxon>Micrococcales</taxon>
        <taxon>Ornithinimicrobiaceae</taxon>
        <taxon>Serinicoccus</taxon>
    </lineage>
</organism>
<evidence type="ECO:0000256" key="3">
    <source>
        <dbReference type="ARBA" id="ARBA00022475"/>
    </source>
</evidence>
<accession>A0A1B1NFU4</accession>
<evidence type="ECO:0000256" key="8">
    <source>
        <dbReference type="SAM" id="Phobius"/>
    </source>
</evidence>
<dbReference type="PATRIC" id="fig|1758689.4.peg.3024"/>
<keyword evidence="2" id="KW-0813">Transport</keyword>
<dbReference type="PANTHER" id="PTHR42865:SF7">
    <property type="entry name" value="PROTON_GLUTAMATE-ASPARTATE SYMPORTER"/>
    <property type="match status" value="1"/>
</dbReference>
<dbReference type="GO" id="GO:0006835">
    <property type="term" value="P:dicarboxylic acid transport"/>
    <property type="evidence" value="ECO:0007669"/>
    <property type="project" value="TreeGrafter"/>
</dbReference>
<dbReference type="PRINTS" id="PR00173">
    <property type="entry name" value="EDTRNSPORT"/>
</dbReference>
<dbReference type="GO" id="GO:0005886">
    <property type="term" value="C:plasma membrane"/>
    <property type="evidence" value="ECO:0007669"/>
    <property type="project" value="UniProtKB-SubCell"/>
</dbReference>
<dbReference type="EMBL" id="CP014989">
    <property type="protein sequence ID" value="ANS80294.1"/>
    <property type="molecule type" value="Genomic_DNA"/>
</dbReference>
<dbReference type="Gene3D" id="1.10.3860.10">
    <property type="entry name" value="Sodium:dicarboxylate symporter"/>
    <property type="match status" value="1"/>
</dbReference>
<keyword evidence="4 8" id="KW-0812">Transmembrane</keyword>
<evidence type="ECO:0000256" key="6">
    <source>
        <dbReference type="ARBA" id="ARBA00022989"/>
    </source>
</evidence>
<dbReference type="RefSeq" id="WP_066641556.1">
    <property type="nucleotide sequence ID" value="NZ_CP014989.1"/>
</dbReference>
<dbReference type="STRING" id="1758689.SGUI_2898"/>
<proteinExistence type="predicted"/>
<evidence type="ECO:0000256" key="7">
    <source>
        <dbReference type="ARBA" id="ARBA00023136"/>
    </source>
</evidence>
<feature type="transmembrane region" description="Helical" evidence="8">
    <location>
        <begin position="238"/>
        <end position="262"/>
    </location>
</feature>
<feature type="transmembrane region" description="Helical" evidence="8">
    <location>
        <begin position="274"/>
        <end position="295"/>
    </location>
</feature>
<reference evidence="9 10" key="1">
    <citation type="submission" date="2016-03" db="EMBL/GenBank/DDBJ databases">
        <title>Shallow-sea hydrothermal system.</title>
        <authorList>
            <person name="Tang K."/>
        </authorList>
    </citation>
    <scope>NUCLEOTIDE SEQUENCE [LARGE SCALE GENOMIC DNA]</scope>
    <source>
        <strain evidence="9 10">JLT9</strain>
    </source>
</reference>